<accession>A0A4R7UXK5</accession>
<evidence type="ECO:0000313" key="5">
    <source>
        <dbReference type="Proteomes" id="UP000295804"/>
    </source>
</evidence>
<sequence length="539" mass="60040">MNRPLLWLLICVMPALATAQDEPLRVAYKGELLSLSQTQLIKREPLPSSLDTPLGSLWKLFVYAWLVDTGAREPAYECRGQSKEEVYCCSAGGRIERDQALVKSCGLYFEPARLGISAAEWRTYWQARQAPSWLLDLPLVQPAQRVSVVELLKVLASLPAQDQARRVLLDVVLNAADGNVVGELGGRLRVKTWSWLGDQDPQSRQGGFAGWTADGAPVWAGGRGTSQMVLRHYSQALATVLPAAWPADVGRCVEVGLFSRYPLTRVLADERVVTSGPLQGDYRIEFANGNALDIHSDGELFLLNDKLVARLDREEYVARVLEREAKPQPVEAAKALAVAIRTYLLQNATRNGDCLSIDDSSNRQRVAPRPASVESRNIAAWTADLVLAGSTVTYHSDQPGPDKLAWQQAVEQAKAGQRYDAILLHAYPRASLSRWDNPVASCEALPAAQDWLQKQRRGWRPKLESETGYNEVSTFAVCKLAFGRPFVDRERQRIYVRGVLTLQDRLDLTHEYLHLAFEAHPNGQDETYIEGLARHLLLE</sequence>
<protein>
    <submittedName>
        <fullName evidence="4">Uncharacterized protein YfaQ (DUF2300 family)</fullName>
    </submittedName>
</protein>
<feature type="chain" id="PRO_5020446490" evidence="1">
    <location>
        <begin position="20"/>
        <end position="539"/>
    </location>
</feature>
<feature type="domain" description="DUF2300" evidence="3">
    <location>
        <begin position="80"/>
        <end position="202"/>
    </location>
</feature>
<keyword evidence="1" id="KW-0732">Signal</keyword>
<feature type="domain" description="DUF2300" evidence="3">
    <location>
        <begin position="402"/>
        <end position="522"/>
    </location>
</feature>
<dbReference type="Pfam" id="PF08486">
    <property type="entry name" value="SpoIID"/>
    <property type="match status" value="1"/>
</dbReference>
<dbReference type="Proteomes" id="UP000295804">
    <property type="component" value="Unassembled WGS sequence"/>
</dbReference>
<feature type="signal peptide" evidence="1">
    <location>
        <begin position="1"/>
        <end position="19"/>
    </location>
</feature>
<dbReference type="RefSeq" id="WP_134177786.1">
    <property type="nucleotide sequence ID" value="NZ_SOCQ01000020.1"/>
</dbReference>
<dbReference type="Pfam" id="PF10062">
    <property type="entry name" value="DUF2300"/>
    <property type="match status" value="2"/>
</dbReference>
<feature type="domain" description="Sporulation stage II protein D amidase enhancer LytB N-terminal" evidence="2">
    <location>
        <begin position="307"/>
        <end position="364"/>
    </location>
</feature>
<evidence type="ECO:0000313" key="4">
    <source>
        <dbReference type="EMBL" id="TDV40245.1"/>
    </source>
</evidence>
<proteinExistence type="predicted"/>
<reference evidence="4 5" key="1">
    <citation type="submission" date="2019-03" db="EMBL/GenBank/DDBJ databases">
        <title>Genomic analyses of the natural microbiome of Caenorhabditis elegans.</title>
        <authorList>
            <person name="Samuel B."/>
        </authorList>
    </citation>
    <scope>NUCLEOTIDE SEQUENCE [LARGE SCALE GENOMIC DNA]</scope>
    <source>
        <strain evidence="4 5">BIGb0525</strain>
    </source>
</reference>
<dbReference type="AlphaFoldDB" id="A0A4R7UXK5"/>
<evidence type="ECO:0000259" key="2">
    <source>
        <dbReference type="Pfam" id="PF08486"/>
    </source>
</evidence>
<organism evidence="4 5">
    <name type="scientific">Pseudomonas helmanticensis</name>
    <dbReference type="NCBI Taxonomy" id="1471381"/>
    <lineage>
        <taxon>Bacteria</taxon>
        <taxon>Pseudomonadati</taxon>
        <taxon>Pseudomonadota</taxon>
        <taxon>Gammaproteobacteria</taxon>
        <taxon>Pseudomonadales</taxon>
        <taxon>Pseudomonadaceae</taxon>
        <taxon>Pseudomonas</taxon>
    </lineage>
</organism>
<evidence type="ECO:0000259" key="3">
    <source>
        <dbReference type="Pfam" id="PF10062"/>
    </source>
</evidence>
<name>A0A4R7UXK5_9PSED</name>
<dbReference type="EMBL" id="SOCQ01000020">
    <property type="protein sequence ID" value="TDV40245.1"/>
    <property type="molecule type" value="Genomic_DNA"/>
</dbReference>
<comment type="caution">
    <text evidence="4">The sequence shown here is derived from an EMBL/GenBank/DDBJ whole genome shotgun (WGS) entry which is preliminary data.</text>
</comment>
<gene>
    <name evidence="4" type="ORF">EDF87_120106</name>
</gene>
<dbReference type="SUPFAM" id="SSF56601">
    <property type="entry name" value="beta-lactamase/transpeptidase-like"/>
    <property type="match status" value="1"/>
</dbReference>
<dbReference type="InterPro" id="IPR013693">
    <property type="entry name" value="SpoIID/LytB_N"/>
</dbReference>
<dbReference type="InterPro" id="IPR018748">
    <property type="entry name" value="DUF2300_secreted"/>
</dbReference>
<dbReference type="InterPro" id="IPR012338">
    <property type="entry name" value="Beta-lactam/transpept-like"/>
</dbReference>
<evidence type="ECO:0000256" key="1">
    <source>
        <dbReference type="SAM" id="SignalP"/>
    </source>
</evidence>